<reference evidence="2 3" key="1">
    <citation type="submission" date="2018-05" db="EMBL/GenBank/DDBJ databases">
        <title>Rhodobacteraceae gen. nov., sp. nov. isolated from sea water.</title>
        <authorList>
            <person name="Ren Y."/>
        </authorList>
    </citation>
    <scope>NUCLEOTIDE SEQUENCE [LARGE SCALE GENOMIC DNA]</scope>
    <source>
        <strain evidence="2 3">TG-679</strain>
    </source>
</reference>
<proteinExistence type="predicted"/>
<feature type="domain" description="NIF system FeS cluster assembly NifU N-terminal" evidence="1">
    <location>
        <begin position="10"/>
        <end position="87"/>
    </location>
</feature>
<accession>A0A2V2LD60</accession>
<keyword evidence="3" id="KW-1185">Reference proteome</keyword>
<name>A0A2V2LD60_9RHOB</name>
<dbReference type="EMBL" id="QGKU01000029">
    <property type="protein sequence ID" value="PWR03325.1"/>
    <property type="molecule type" value="Genomic_DNA"/>
</dbReference>
<evidence type="ECO:0000313" key="3">
    <source>
        <dbReference type="Proteomes" id="UP000245680"/>
    </source>
</evidence>
<dbReference type="Proteomes" id="UP000245680">
    <property type="component" value="Unassembled WGS sequence"/>
</dbReference>
<evidence type="ECO:0000313" key="2">
    <source>
        <dbReference type="EMBL" id="PWR03325.1"/>
    </source>
</evidence>
<gene>
    <name evidence="2" type="ORF">DKT77_07650</name>
</gene>
<dbReference type="GO" id="GO:0016226">
    <property type="term" value="P:iron-sulfur cluster assembly"/>
    <property type="evidence" value="ECO:0007669"/>
    <property type="project" value="InterPro"/>
</dbReference>
<organism evidence="2 3">
    <name type="scientific">Meridianimarinicoccus roseus</name>
    <dbReference type="NCBI Taxonomy" id="2072018"/>
    <lineage>
        <taxon>Bacteria</taxon>
        <taxon>Pseudomonadati</taxon>
        <taxon>Pseudomonadota</taxon>
        <taxon>Alphaproteobacteria</taxon>
        <taxon>Rhodobacterales</taxon>
        <taxon>Paracoccaceae</taxon>
        <taxon>Meridianimarinicoccus</taxon>
    </lineage>
</organism>
<dbReference type="CDD" id="cd06664">
    <property type="entry name" value="IscU_like"/>
    <property type="match status" value="1"/>
</dbReference>
<dbReference type="OrthoDB" id="7857113at2"/>
<dbReference type="SUPFAM" id="SSF82649">
    <property type="entry name" value="SufE/NifU"/>
    <property type="match status" value="1"/>
</dbReference>
<dbReference type="Pfam" id="PF01592">
    <property type="entry name" value="NifU_N"/>
    <property type="match status" value="1"/>
</dbReference>
<dbReference type="Gene3D" id="3.90.1010.10">
    <property type="match status" value="1"/>
</dbReference>
<sequence>MSDSDLINLYSKRILALASDIPHAGRLESPMGTARVRAPLCGSVVTVDVDMTDGRISRFAQDVKACALGQAAASVVGGAVMGASRAELAAARAALADMLKSGGPAPAAPFDGLQVMEAARDFANRHASILLSLDATLAAIDDTEAAGQGHA</sequence>
<dbReference type="RefSeq" id="WP_109811117.1">
    <property type="nucleotide sequence ID" value="NZ_QGKU01000029.1"/>
</dbReference>
<dbReference type="InterPro" id="IPR002871">
    <property type="entry name" value="NIF_FeS_clus_asmbl_NifU_N"/>
</dbReference>
<protein>
    <submittedName>
        <fullName evidence="2">Iron-sulfur cluster assembly scaffold protein</fullName>
    </submittedName>
</protein>
<dbReference type="AlphaFoldDB" id="A0A2V2LD60"/>
<comment type="caution">
    <text evidence="2">The sequence shown here is derived from an EMBL/GenBank/DDBJ whole genome shotgun (WGS) entry which is preliminary data.</text>
</comment>
<evidence type="ECO:0000259" key="1">
    <source>
        <dbReference type="Pfam" id="PF01592"/>
    </source>
</evidence>
<dbReference type="GO" id="GO:0051536">
    <property type="term" value="F:iron-sulfur cluster binding"/>
    <property type="evidence" value="ECO:0007669"/>
    <property type="project" value="InterPro"/>
</dbReference>
<dbReference type="GO" id="GO:0005506">
    <property type="term" value="F:iron ion binding"/>
    <property type="evidence" value="ECO:0007669"/>
    <property type="project" value="InterPro"/>
</dbReference>